<organism evidence="3 4">
    <name type="scientific">Cellulosimicrobium protaetiae</name>
    <dbReference type="NCBI Taxonomy" id="2587808"/>
    <lineage>
        <taxon>Bacteria</taxon>
        <taxon>Bacillati</taxon>
        <taxon>Actinomycetota</taxon>
        <taxon>Actinomycetes</taxon>
        <taxon>Micrococcales</taxon>
        <taxon>Promicromonosporaceae</taxon>
        <taxon>Cellulosimicrobium</taxon>
    </lineage>
</organism>
<accession>A0A6M5UNK7</accession>
<sequence>MHALRLRLTRAGGSHERGSSTIQMVMLMPVLFALMFVGVQAALMYQGRTIALAAAQEGARAAAAEYSSSGVGIEVARDYVNRSTSGLKQTSVTGQRGAATASVTVTTHTVSVIPGWSPKIVQSASMPVERVSG</sequence>
<evidence type="ECO:0000256" key="1">
    <source>
        <dbReference type="SAM" id="Phobius"/>
    </source>
</evidence>
<evidence type="ECO:0000259" key="2">
    <source>
        <dbReference type="Pfam" id="PF07811"/>
    </source>
</evidence>
<proteinExistence type="predicted"/>
<name>A0A6M5UNK7_9MICO</name>
<evidence type="ECO:0000313" key="4">
    <source>
        <dbReference type="Proteomes" id="UP000451354"/>
    </source>
</evidence>
<keyword evidence="1" id="KW-1133">Transmembrane helix</keyword>
<keyword evidence="3" id="KW-0614">Plasmid</keyword>
<gene>
    <name evidence="3" type="ORF">FIC82_020510</name>
</gene>
<keyword evidence="1" id="KW-0472">Membrane</keyword>
<evidence type="ECO:0000313" key="3">
    <source>
        <dbReference type="EMBL" id="QJW38768.1"/>
    </source>
</evidence>
<keyword evidence="4" id="KW-1185">Reference proteome</keyword>
<dbReference type="EMBL" id="CP052758">
    <property type="protein sequence ID" value="QJW38768.1"/>
    <property type="molecule type" value="Genomic_DNA"/>
</dbReference>
<dbReference type="Pfam" id="PF07811">
    <property type="entry name" value="TadE"/>
    <property type="match status" value="1"/>
</dbReference>
<dbReference type="OrthoDB" id="4227347at2"/>
<dbReference type="KEGG" id="cprt:FIC82_020510"/>
<dbReference type="InterPro" id="IPR012495">
    <property type="entry name" value="TadE-like_dom"/>
</dbReference>
<reference evidence="4" key="1">
    <citation type="journal article" date="2022" name="Int. J. Syst. Evol. Microbiol.">
        <title>Cellulosimicrobium protaetiae sp. nov., isolated from the gut of the larva of Protaetia brevitarsis seulensis.</title>
        <authorList>
            <person name="Le Han H."/>
            <person name="Nguyen T.T.H."/>
            <person name="Li Z."/>
            <person name="Shin N.R."/>
            <person name="Kim S.G."/>
        </authorList>
    </citation>
    <scope>NUCLEOTIDE SEQUENCE [LARGE SCALE GENOMIC DNA]</scope>
    <source>
        <strain evidence="4">BI34</strain>
    </source>
</reference>
<dbReference type="Proteomes" id="UP000451354">
    <property type="component" value="Plasmid pCPRO01"/>
</dbReference>
<geneLocation type="plasmid" evidence="3 4">
    <name>pCPRO01</name>
</geneLocation>
<protein>
    <submittedName>
        <fullName evidence="3">Pilus assembly protein</fullName>
    </submittedName>
</protein>
<dbReference type="AlphaFoldDB" id="A0A6M5UNK7"/>
<feature type="domain" description="TadE-like" evidence="2">
    <location>
        <begin position="18"/>
        <end position="60"/>
    </location>
</feature>
<keyword evidence="1" id="KW-0812">Transmembrane</keyword>
<feature type="transmembrane region" description="Helical" evidence="1">
    <location>
        <begin position="21"/>
        <end position="45"/>
    </location>
</feature>